<dbReference type="SMART" id="SM00267">
    <property type="entry name" value="GGDEF"/>
    <property type="match status" value="1"/>
</dbReference>
<dbReference type="SUPFAM" id="SSF55073">
    <property type="entry name" value="Nucleotide cyclase"/>
    <property type="match status" value="1"/>
</dbReference>
<dbReference type="Gene3D" id="3.40.50.300">
    <property type="entry name" value="P-loop containing nucleotide triphosphate hydrolases"/>
    <property type="match status" value="1"/>
</dbReference>
<protein>
    <submittedName>
        <fullName evidence="2">AAA-like domain-containing protein</fullName>
    </submittedName>
</protein>
<keyword evidence="3" id="KW-1185">Reference proteome</keyword>
<dbReference type="NCBIfam" id="TIGR00254">
    <property type="entry name" value="GGDEF"/>
    <property type="match status" value="1"/>
</dbReference>
<dbReference type="InterPro" id="IPR027417">
    <property type="entry name" value="P-loop_NTPase"/>
</dbReference>
<reference evidence="2 3" key="1">
    <citation type="submission" date="2020-10" db="EMBL/GenBank/DDBJ databases">
        <authorList>
            <person name="Castelo-Branco R."/>
            <person name="Eusebio N."/>
            <person name="Adriana R."/>
            <person name="Vieira A."/>
            <person name="Brugerolle De Fraissinette N."/>
            <person name="Rezende De Castro R."/>
            <person name="Schneider M.P."/>
            <person name="Vasconcelos V."/>
            <person name="Leao P.N."/>
        </authorList>
    </citation>
    <scope>NUCLEOTIDE SEQUENCE [LARGE SCALE GENOMIC DNA]</scope>
    <source>
        <strain evidence="2 3">LEGE 06226</strain>
    </source>
</reference>
<dbReference type="PANTHER" id="PTHR45138">
    <property type="entry name" value="REGULATORY COMPONENTS OF SENSORY TRANSDUCTION SYSTEM"/>
    <property type="match status" value="1"/>
</dbReference>
<evidence type="ECO:0000259" key="1">
    <source>
        <dbReference type="PROSITE" id="PS50887"/>
    </source>
</evidence>
<dbReference type="Pfam" id="PF14516">
    <property type="entry name" value="AAA_35"/>
    <property type="match status" value="1"/>
</dbReference>
<evidence type="ECO:0000313" key="3">
    <source>
        <dbReference type="Proteomes" id="UP000640725"/>
    </source>
</evidence>
<organism evidence="2 3">
    <name type="scientific">Planktothrix mougeotii LEGE 06226</name>
    <dbReference type="NCBI Taxonomy" id="1828728"/>
    <lineage>
        <taxon>Bacteria</taxon>
        <taxon>Bacillati</taxon>
        <taxon>Cyanobacteriota</taxon>
        <taxon>Cyanophyceae</taxon>
        <taxon>Oscillatoriophycideae</taxon>
        <taxon>Oscillatoriales</taxon>
        <taxon>Microcoleaceae</taxon>
        <taxon>Planktothrix</taxon>
    </lineage>
</organism>
<comment type="caution">
    <text evidence="2">The sequence shown here is derived from an EMBL/GenBank/DDBJ whole genome shotgun (WGS) entry which is preliminary data.</text>
</comment>
<feature type="domain" description="GGDEF" evidence="1">
    <location>
        <begin position="402"/>
        <end position="544"/>
    </location>
</feature>
<dbReference type="RefSeq" id="WP_193871899.1">
    <property type="nucleotide sequence ID" value="NZ_JADEWU010000109.1"/>
</dbReference>
<dbReference type="Gene3D" id="3.30.70.270">
    <property type="match status" value="1"/>
</dbReference>
<name>A0ABR9UJF0_9CYAN</name>
<dbReference type="InterPro" id="IPR000160">
    <property type="entry name" value="GGDEF_dom"/>
</dbReference>
<dbReference type="Pfam" id="PF00990">
    <property type="entry name" value="GGDEF"/>
    <property type="match status" value="1"/>
</dbReference>
<dbReference type="SUPFAM" id="SSF52540">
    <property type="entry name" value="P-loop containing nucleoside triphosphate hydrolases"/>
    <property type="match status" value="1"/>
</dbReference>
<proteinExistence type="predicted"/>
<gene>
    <name evidence="2" type="ORF">IQ236_25645</name>
</gene>
<dbReference type="PROSITE" id="PS50887">
    <property type="entry name" value="GGDEF"/>
    <property type="match status" value="1"/>
</dbReference>
<dbReference type="InterPro" id="IPR029787">
    <property type="entry name" value="Nucleotide_cyclase"/>
</dbReference>
<evidence type="ECO:0000313" key="2">
    <source>
        <dbReference type="EMBL" id="MBE9146582.1"/>
    </source>
</evidence>
<sequence length="549" mass="63088">MSLNPTFVPKDTIEFPDRPLPLDSKFYIQRLPCENLGYAEIKKSGSLLRLKAPRKMGKSSFILRLLNYAESLGYQTVSIDFLQADSAIFENSNKFLKWLCINIARQLKIEPQLSNYWDDDIGSKVSSTVYLESHIFPQLNSSIVLAFNELNRVFEYQNISQDFLPLIRFWYEQGRQTQLWQKVHFILVQSTEVYVSLNIHQSPFNIGLAIELPVFTLEQVKDLAQRYQLNLTDNHIKKLSNLVGGHPYLVHLALYHLSYDLINIDELLNTSPTLTGIYREHLQSLSLSLQQKPELAIAMKRVATATDSIQIEPLIAYQLYSLGLVNLQGNYCLCSCELYRLYFQWQLLNKNQENASKLRKLQQENKFLKALVYVDPLTEVANRRQFDHCIEIEWKRMMREIAPLSLILCDIDHFKIYNDTYGHQMGDECLKKVAQSIRNVVQRPGDLVARYGGEEFVIILPRTDATGALYIAEAVRENLKTLALPFDTEQLPNRPAPIVTISIGVATTIPGVDTNDIGSLFLAADEALYESKRNGRDQVQLSSFLQFRY</sequence>
<dbReference type="PANTHER" id="PTHR45138:SF9">
    <property type="entry name" value="DIGUANYLATE CYCLASE DGCM-RELATED"/>
    <property type="match status" value="1"/>
</dbReference>
<dbReference type="CDD" id="cd01949">
    <property type="entry name" value="GGDEF"/>
    <property type="match status" value="1"/>
</dbReference>
<dbReference type="EMBL" id="JADEWU010000109">
    <property type="protein sequence ID" value="MBE9146582.1"/>
    <property type="molecule type" value="Genomic_DNA"/>
</dbReference>
<dbReference type="InterPro" id="IPR043128">
    <property type="entry name" value="Rev_trsase/Diguanyl_cyclase"/>
</dbReference>
<dbReference type="InterPro" id="IPR050469">
    <property type="entry name" value="Diguanylate_Cyclase"/>
</dbReference>
<dbReference type="Proteomes" id="UP000640725">
    <property type="component" value="Unassembled WGS sequence"/>
</dbReference>
<accession>A0ABR9UJF0</accession>